<evidence type="ECO:0000256" key="1">
    <source>
        <dbReference type="ARBA" id="ARBA00004141"/>
    </source>
</evidence>
<evidence type="ECO:0000256" key="3">
    <source>
        <dbReference type="ARBA" id="ARBA00022692"/>
    </source>
</evidence>
<dbReference type="GO" id="GO:0006508">
    <property type="term" value="P:proteolysis"/>
    <property type="evidence" value="ECO:0007669"/>
    <property type="project" value="UniProtKB-KW"/>
</dbReference>
<evidence type="ECO:0000256" key="2">
    <source>
        <dbReference type="ARBA" id="ARBA00009045"/>
    </source>
</evidence>
<dbReference type="GO" id="GO:0016020">
    <property type="term" value="C:membrane"/>
    <property type="evidence" value="ECO:0007669"/>
    <property type="project" value="UniProtKB-SubCell"/>
</dbReference>
<comment type="similarity">
    <text evidence="2">Belongs to the peptidase S54 family.</text>
</comment>
<feature type="transmembrane region" description="Helical" evidence="8">
    <location>
        <begin position="96"/>
        <end position="117"/>
    </location>
</feature>
<keyword evidence="6 8" id="KW-0472">Membrane</keyword>
<feature type="transmembrane region" description="Helical" evidence="8">
    <location>
        <begin position="206"/>
        <end position="227"/>
    </location>
</feature>
<dbReference type="Pfam" id="PF01694">
    <property type="entry name" value="Rhomboid"/>
    <property type="match status" value="1"/>
</dbReference>
<evidence type="ECO:0000259" key="9">
    <source>
        <dbReference type="Pfam" id="PF01694"/>
    </source>
</evidence>
<evidence type="ECO:0000256" key="4">
    <source>
        <dbReference type="ARBA" id="ARBA00022801"/>
    </source>
</evidence>
<gene>
    <name evidence="10" type="ORF">SAMN05444167_2692</name>
</gene>
<keyword evidence="11" id="KW-1185">Reference proteome</keyword>
<dbReference type="RefSeq" id="WP_231966491.1">
    <property type="nucleotide sequence ID" value="NZ_LT629690.1"/>
</dbReference>
<dbReference type="GO" id="GO:0004252">
    <property type="term" value="F:serine-type endopeptidase activity"/>
    <property type="evidence" value="ECO:0007669"/>
    <property type="project" value="InterPro"/>
</dbReference>
<keyword evidence="5 8" id="KW-1133">Transmembrane helix</keyword>
<feature type="transmembrane region" description="Helical" evidence="8">
    <location>
        <begin position="49"/>
        <end position="66"/>
    </location>
</feature>
<dbReference type="PANTHER" id="PTHR43731:SF14">
    <property type="entry name" value="PRESENILIN-ASSOCIATED RHOMBOID-LIKE PROTEIN, MITOCHONDRIAL"/>
    <property type="match status" value="1"/>
</dbReference>
<organism evidence="10 11">
    <name type="scientific">Terriglobus roseus</name>
    <dbReference type="NCBI Taxonomy" id="392734"/>
    <lineage>
        <taxon>Bacteria</taxon>
        <taxon>Pseudomonadati</taxon>
        <taxon>Acidobacteriota</taxon>
        <taxon>Terriglobia</taxon>
        <taxon>Terriglobales</taxon>
        <taxon>Acidobacteriaceae</taxon>
        <taxon>Terriglobus</taxon>
    </lineage>
</organism>
<keyword evidence="4" id="KW-0378">Hydrolase</keyword>
<feature type="transmembrane region" description="Helical" evidence="8">
    <location>
        <begin position="239"/>
        <end position="260"/>
    </location>
</feature>
<dbReference type="Proteomes" id="UP000182427">
    <property type="component" value="Chromosome I"/>
</dbReference>
<feature type="transmembrane region" description="Helical" evidence="8">
    <location>
        <begin position="129"/>
        <end position="153"/>
    </location>
</feature>
<evidence type="ECO:0000256" key="5">
    <source>
        <dbReference type="ARBA" id="ARBA00022989"/>
    </source>
</evidence>
<dbReference type="PANTHER" id="PTHR43731">
    <property type="entry name" value="RHOMBOID PROTEASE"/>
    <property type="match status" value="1"/>
</dbReference>
<name>A0A1G7M3N5_9BACT</name>
<protein>
    <submittedName>
        <fullName evidence="10">Rhomboid protease GluP</fullName>
    </submittedName>
</protein>
<keyword evidence="3 8" id="KW-0812">Transmembrane</keyword>
<feature type="transmembrane region" description="Helical" evidence="8">
    <location>
        <begin position="159"/>
        <end position="179"/>
    </location>
</feature>
<dbReference type="InterPro" id="IPR022764">
    <property type="entry name" value="Peptidase_S54_rhomboid_dom"/>
</dbReference>
<dbReference type="InterPro" id="IPR035952">
    <property type="entry name" value="Rhomboid-like_sf"/>
</dbReference>
<dbReference type="AlphaFoldDB" id="A0A1G7M3N5"/>
<dbReference type="EMBL" id="LT629690">
    <property type="protein sequence ID" value="SDF56418.1"/>
    <property type="molecule type" value="Genomic_DNA"/>
</dbReference>
<evidence type="ECO:0000256" key="6">
    <source>
        <dbReference type="ARBA" id="ARBA00023136"/>
    </source>
</evidence>
<sequence length="292" mass="31216">MSLESSPEFDAPRYGTPADDVQREDAALQSAAARRSVGSRLPRLRQAPATYLLLGINIAVYLWMILHGVNPISPDPDALVRFGATDAPKIFLEGQWFRVVSAMFVHVGLLHLATNMWCLWNLGVIGEPLLGFFGVCSVYLLTGISGNLLSLTFNGQGGVVGAGASGAVFGVAGILIVLFSNKKLAEPRPGFHGIPLQDLYAIRRSVISFAALNLLIGVGSMSGALMHSVHLDGLRIDNFAHIGGLLFGLLLGLPLVPRMTSGRQAYLSRQKVTFAGALLALALYGYFLSNLQ</sequence>
<feature type="region of interest" description="Disordered" evidence="7">
    <location>
        <begin position="1"/>
        <end position="20"/>
    </location>
</feature>
<feature type="domain" description="Peptidase S54 rhomboid" evidence="9">
    <location>
        <begin position="94"/>
        <end position="257"/>
    </location>
</feature>
<feature type="transmembrane region" description="Helical" evidence="8">
    <location>
        <begin position="272"/>
        <end position="289"/>
    </location>
</feature>
<accession>A0A1G7M3N5</accession>
<evidence type="ECO:0000313" key="11">
    <source>
        <dbReference type="Proteomes" id="UP000182427"/>
    </source>
</evidence>
<dbReference type="Gene3D" id="1.20.1540.10">
    <property type="entry name" value="Rhomboid-like"/>
    <property type="match status" value="1"/>
</dbReference>
<evidence type="ECO:0000256" key="7">
    <source>
        <dbReference type="SAM" id="MobiDB-lite"/>
    </source>
</evidence>
<keyword evidence="10" id="KW-0645">Protease</keyword>
<evidence type="ECO:0000256" key="8">
    <source>
        <dbReference type="SAM" id="Phobius"/>
    </source>
</evidence>
<evidence type="ECO:0000313" key="10">
    <source>
        <dbReference type="EMBL" id="SDF56418.1"/>
    </source>
</evidence>
<proteinExistence type="inferred from homology"/>
<dbReference type="InterPro" id="IPR050925">
    <property type="entry name" value="Rhomboid_protease_S54"/>
</dbReference>
<dbReference type="SUPFAM" id="SSF144091">
    <property type="entry name" value="Rhomboid-like"/>
    <property type="match status" value="1"/>
</dbReference>
<comment type="subcellular location">
    <subcellularLocation>
        <location evidence="1">Membrane</location>
        <topology evidence="1">Multi-pass membrane protein</topology>
    </subcellularLocation>
</comment>
<reference evidence="10 11" key="1">
    <citation type="submission" date="2016-10" db="EMBL/GenBank/DDBJ databases">
        <authorList>
            <person name="de Groot N.N."/>
        </authorList>
    </citation>
    <scope>NUCLEOTIDE SEQUENCE [LARGE SCALE GENOMIC DNA]</scope>
    <source>
        <strain evidence="10 11">GAS232</strain>
    </source>
</reference>